<keyword evidence="5 7" id="KW-1133">Transmembrane helix</keyword>
<feature type="transmembrane region" description="Helical" evidence="7">
    <location>
        <begin position="31"/>
        <end position="52"/>
    </location>
</feature>
<name>I7M3S8_TETTS</name>
<dbReference type="GO" id="GO:0097250">
    <property type="term" value="P:mitochondrial respirasome assembly"/>
    <property type="evidence" value="ECO:0007669"/>
    <property type="project" value="InterPro"/>
</dbReference>
<evidence type="ECO:0000256" key="2">
    <source>
        <dbReference type="ARBA" id="ARBA00009436"/>
    </source>
</evidence>
<dbReference type="Pfam" id="PF07019">
    <property type="entry name" value="EMC6"/>
    <property type="match status" value="1"/>
</dbReference>
<dbReference type="InterPro" id="IPR029008">
    <property type="entry name" value="EMC6-like"/>
</dbReference>
<accession>I7M3S8</accession>
<protein>
    <submittedName>
        <fullName evidence="8">Rab5-interacting protein (Rab5ip)</fullName>
    </submittedName>
</protein>
<dbReference type="PANTHER" id="PTHR12906:SF0">
    <property type="entry name" value="GEL COMPLEX SUBUNIT OPTI"/>
    <property type="match status" value="1"/>
</dbReference>
<keyword evidence="6 7" id="KW-0472">Membrane</keyword>
<dbReference type="GO" id="GO:0005789">
    <property type="term" value="C:endoplasmic reticulum membrane"/>
    <property type="evidence" value="ECO:0007669"/>
    <property type="project" value="UniProtKB-SubCell"/>
</dbReference>
<dbReference type="FunCoup" id="I7M3S8">
    <property type="interactions" value="143"/>
</dbReference>
<comment type="subcellular location">
    <subcellularLocation>
        <location evidence="1">Endoplasmic reticulum membrane</location>
        <topology evidence="1">Multi-pass membrane protein</topology>
    </subcellularLocation>
</comment>
<comment type="similarity">
    <text evidence="2">Belongs to the EMC6 family.</text>
</comment>
<dbReference type="OrthoDB" id="286395at2759"/>
<dbReference type="EMBL" id="GG662449">
    <property type="protein sequence ID" value="EAS04227.2"/>
    <property type="molecule type" value="Genomic_DNA"/>
</dbReference>
<keyword evidence="3 7" id="KW-0812">Transmembrane</keyword>
<dbReference type="InterPro" id="IPR010742">
    <property type="entry name" value="RCAF1"/>
</dbReference>
<dbReference type="eggNOG" id="ENOG502SYXG">
    <property type="taxonomic scope" value="Eukaryota"/>
</dbReference>
<keyword evidence="4" id="KW-0256">Endoplasmic reticulum</keyword>
<evidence type="ECO:0000313" key="9">
    <source>
        <dbReference type="Proteomes" id="UP000009168"/>
    </source>
</evidence>
<evidence type="ECO:0000256" key="1">
    <source>
        <dbReference type="ARBA" id="ARBA00004477"/>
    </source>
</evidence>
<dbReference type="GeneID" id="7839820"/>
<dbReference type="AlphaFoldDB" id="I7M3S8"/>
<evidence type="ECO:0000313" key="8">
    <source>
        <dbReference type="EMBL" id="EAS04227.2"/>
    </source>
</evidence>
<dbReference type="PANTHER" id="PTHR12906">
    <property type="entry name" value="PROTEIN C20ORF24 RAB5-INTERACTING PROTEIN"/>
    <property type="match status" value="1"/>
</dbReference>
<dbReference type="KEGG" id="tet:TTHERM_00298380"/>
<evidence type="ECO:0000256" key="4">
    <source>
        <dbReference type="ARBA" id="ARBA00022824"/>
    </source>
</evidence>
<dbReference type="RefSeq" id="XP_001024472.2">
    <property type="nucleotide sequence ID" value="XM_001024472.3"/>
</dbReference>
<evidence type="ECO:0000256" key="5">
    <source>
        <dbReference type="ARBA" id="ARBA00022989"/>
    </source>
</evidence>
<feature type="transmembrane region" description="Helical" evidence="7">
    <location>
        <begin position="58"/>
        <end position="77"/>
    </location>
</feature>
<gene>
    <name evidence="8" type="ORF">TTHERM_00298380</name>
</gene>
<dbReference type="Proteomes" id="UP000009168">
    <property type="component" value="Unassembled WGS sequence"/>
</dbReference>
<organism evidence="8 9">
    <name type="scientific">Tetrahymena thermophila (strain SB210)</name>
    <dbReference type="NCBI Taxonomy" id="312017"/>
    <lineage>
        <taxon>Eukaryota</taxon>
        <taxon>Sar</taxon>
        <taxon>Alveolata</taxon>
        <taxon>Ciliophora</taxon>
        <taxon>Intramacronucleata</taxon>
        <taxon>Oligohymenophorea</taxon>
        <taxon>Hymenostomatida</taxon>
        <taxon>Tetrahymenina</taxon>
        <taxon>Tetrahymenidae</taxon>
        <taxon>Tetrahymena</taxon>
    </lineage>
</organism>
<sequence length="133" mass="14722">MSKQKGKSFGSYLKIALTAGSAPSQEDLFSILFYFRQILGLICGIVAGTLGFTGIFTIAGFLALNCLITYVYAYIYLGVEDHKVEQNTLFTESLMISFMNFVVSWIFSYTNIYLKATVPIPIIPTSTQANTDL</sequence>
<dbReference type="STRING" id="312017.I7M3S8"/>
<evidence type="ECO:0000256" key="3">
    <source>
        <dbReference type="ARBA" id="ARBA00022692"/>
    </source>
</evidence>
<evidence type="ECO:0000256" key="7">
    <source>
        <dbReference type="SAM" id="Phobius"/>
    </source>
</evidence>
<dbReference type="InParanoid" id="I7M3S8"/>
<dbReference type="GO" id="GO:0005739">
    <property type="term" value="C:mitochondrion"/>
    <property type="evidence" value="ECO:0007669"/>
    <property type="project" value="GOC"/>
</dbReference>
<evidence type="ECO:0000256" key="6">
    <source>
        <dbReference type="ARBA" id="ARBA00023136"/>
    </source>
</evidence>
<proteinExistence type="inferred from homology"/>
<keyword evidence="9" id="KW-1185">Reference proteome</keyword>
<reference evidence="9" key="1">
    <citation type="journal article" date="2006" name="PLoS Biol.">
        <title>Macronuclear genome sequence of the ciliate Tetrahymena thermophila, a model eukaryote.</title>
        <authorList>
            <person name="Eisen J.A."/>
            <person name="Coyne R.S."/>
            <person name="Wu M."/>
            <person name="Wu D."/>
            <person name="Thiagarajan M."/>
            <person name="Wortman J.R."/>
            <person name="Badger J.H."/>
            <person name="Ren Q."/>
            <person name="Amedeo P."/>
            <person name="Jones K.M."/>
            <person name="Tallon L.J."/>
            <person name="Delcher A.L."/>
            <person name="Salzberg S.L."/>
            <person name="Silva J.C."/>
            <person name="Haas B.J."/>
            <person name="Majoros W.H."/>
            <person name="Farzad M."/>
            <person name="Carlton J.M."/>
            <person name="Smith R.K. Jr."/>
            <person name="Garg J."/>
            <person name="Pearlman R.E."/>
            <person name="Karrer K.M."/>
            <person name="Sun L."/>
            <person name="Manning G."/>
            <person name="Elde N.C."/>
            <person name="Turkewitz A.P."/>
            <person name="Asai D.J."/>
            <person name="Wilkes D.E."/>
            <person name="Wang Y."/>
            <person name="Cai H."/>
            <person name="Collins K."/>
            <person name="Stewart B.A."/>
            <person name="Lee S.R."/>
            <person name="Wilamowska K."/>
            <person name="Weinberg Z."/>
            <person name="Ruzzo W.L."/>
            <person name="Wloga D."/>
            <person name="Gaertig J."/>
            <person name="Frankel J."/>
            <person name="Tsao C.-C."/>
            <person name="Gorovsky M.A."/>
            <person name="Keeling P.J."/>
            <person name="Waller R.F."/>
            <person name="Patron N.J."/>
            <person name="Cherry J.M."/>
            <person name="Stover N.A."/>
            <person name="Krieger C.J."/>
            <person name="del Toro C."/>
            <person name="Ryder H.F."/>
            <person name="Williamson S.C."/>
            <person name="Barbeau R.A."/>
            <person name="Hamilton E.P."/>
            <person name="Orias E."/>
        </authorList>
    </citation>
    <scope>NUCLEOTIDE SEQUENCE [LARGE SCALE GENOMIC DNA]</scope>
    <source>
        <strain evidence="9">SB210</strain>
    </source>
</reference>